<dbReference type="OrthoDB" id="2193793at2759"/>
<dbReference type="RefSeq" id="XP_013904378.1">
    <property type="nucleotide sequence ID" value="XM_014048924.1"/>
</dbReference>
<organism evidence="1 2">
    <name type="scientific">Monoraphidium neglectum</name>
    <dbReference type="NCBI Taxonomy" id="145388"/>
    <lineage>
        <taxon>Eukaryota</taxon>
        <taxon>Viridiplantae</taxon>
        <taxon>Chlorophyta</taxon>
        <taxon>core chlorophytes</taxon>
        <taxon>Chlorophyceae</taxon>
        <taxon>CS clade</taxon>
        <taxon>Sphaeropleales</taxon>
        <taxon>Selenastraceae</taxon>
        <taxon>Monoraphidium</taxon>
    </lineage>
</organism>
<proteinExistence type="predicted"/>
<dbReference type="EMBL" id="KK100517">
    <property type="protein sequence ID" value="KIZ05359.1"/>
    <property type="molecule type" value="Genomic_DNA"/>
</dbReference>
<dbReference type="AlphaFoldDB" id="A0A0D2LFE0"/>
<evidence type="ECO:0000313" key="2">
    <source>
        <dbReference type="Proteomes" id="UP000054498"/>
    </source>
</evidence>
<dbReference type="GeneID" id="25735470"/>
<dbReference type="Proteomes" id="UP000054498">
    <property type="component" value="Unassembled WGS sequence"/>
</dbReference>
<evidence type="ECO:0000313" key="1">
    <source>
        <dbReference type="EMBL" id="KIZ05359.1"/>
    </source>
</evidence>
<sequence length="79" mass="8591">MFETASLPEHLAAHVAAMDEVWVPTEFNRESFASAGVDKSKIFLVPEVGRMAQRGQGLGVARDAVPGTAWGWVLPWRPG</sequence>
<keyword evidence="2" id="KW-1185">Reference proteome</keyword>
<name>A0A0D2LFE0_9CHLO</name>
<protein>
    <submittedName>
        <fullName evidence="1">Uncharacterized protein</fullName>
    </submittedName>
</protein>
<dbReference type="KEGG" id="mng:MNEG_2592"/>
<gene>
    <name evidence="1" type="ORF">MNEG_2592</name>
</gene>
<reference evidence="1 2" key="1">
    <citation type="journal article" date="2013" name="BMC Genomics">
        <title>Reconstruction of the lipid metabolism for the microalga Monoraphidium neglectum from its genome sequence reveals characteristics suitable for biofuel production.</title>
        <authorList>
            <person name="Bogen C."/>
            <person name="Al-Dilaimi A."/>
            <person name="Albersmeier A."/>
            <person name="Wichmann J."/>
            <person name="Grundmann M."/>
            <person name="Rupp O."/>
            <person name="Lauersen K.J."/>
            <person name="Blifernez-Klassen O."/>
            <person name="Kalinowski J."/>
            <person name="Goesmann A."/>
            <person name="Mussgnug J.H."/>
            <person name="Kruse O."/>
        </authorList>
    </citation>
    <scope>NUCLEOTIDE SEQUENCE [LARGE SCALE GENOMIC DNA]</scope>
    <source>
        <strain evidence="1 2">SAG 48.87</strain>
    </source>
</reference>
<accession>A0A0D2LFE0</accession>